<dbReference type="Proteomes" id="UP000094065">
    <property type="component" value="Unassembled WGS sequence"/>
</dbReference>
<evidence type="ECO:0000313" key="6">
    <source>
        <dbReference type="EMBL" id="ODN84350.1"/>
    </source>
</evidence>
<dbReference type="InterPro" id="IPR005996">
    <property type="entry name" value="Ribosomal_uL30_bac-type"/>
</dbReference>
<evidence type="ECO:0000256" key="4">
    <source>
        <dbReference type="ARBA" id="ARBA00035281"/>
    </source>
</evidence>
<dbReference type="PANTHER" id="PTHR15892">
    <property type="entry name" value="MITOCHONDRIAL RIBOSOMAL PROTEIN L30"/>
    <property type="match status" value="1"/>
</dbReference>
<dbReference type="GO" id="GO:0015934">
    <property type="term" value="C:large ribosomal subunit"/>
    <property type="evidence" value="ECO:0007669"/>
    <property type="project" value="InterPro"/>
</dbReference>
<dbReference type="Gene3D" id="3.30.1390.20">
    <property type="entry name" value="Ribosomal protein L30, ferredoxin-like fold domain"/>
    <property type="match status" value="1"/>
</dbReference>
<dbReference type="GO" id="GO:0006412">
    <property type="term" value="P:translation"/>
    <property type="evidence" value="ECO:0007669"/>
    <property type="project" value="InterPro"/>
</dbReference>
<dbReference type="NCBIfam" id="TIGR01308">
    <property type="entry name" value="rpmD_bact"/>
    <property type="match status" value="1"/>
</dbReference>
<proteinExistence type="inferred from homology"/>
<protein>
    <recommendedName>
        <fullName evidence="4">Large ribosomal subunit protein uL30m</fullName>
    </recommendedName>
</protein>
<dbReference type="CDD" id="cd01658">
    <property type="entry name" value="Ribosomal_L30"/>
    <property type="match status" value="1"/>
</dbReference>
<dbReference type="RefSeq" id="XP_018998153.1">
    <property type="nucleotide sequence ID" value="XM_019133448.1"/>
</dbReference>
<name>A0A1E3I6V8_9TREE</name>
<comment type="caution">
    <text evidence="6">The sequence shown here is derived from an EMBL/GenBank/DDBJ whole genome shotgun (WGS) entry which is preliminary data.</text>
</comment>
<evidence type="ECO:0000313" key="7">
    <source>
        <dbReference type="Proteomes" id="UP000094065"/>
    </source>
</evidence>
<dbReference type="InterPro" id="IPR016082">
    <property type="entry name" value="Ribosomal_uL30_ferredoxin-like"/>
</dbReference>
<dbReference type="GO" id="GO:0003735">
    <property type="term" value="F:structural constituent of ribosome"/>
    <property type="evidence" value="ECO:0007669"/>
    <property type="project" value="InterPro"/>
</dbReference>
<dbReference type="GO" id="GO:0005739">
    <property type="term" value="C:mitochondrion"/>
    <property type="evidence" value="ECO:0007669"/>
    <property type="project" value="TreeGrafter"/>
</dbReference>
<evidence type="ECO:0000256" key="1">
    <source>
        <dbReference type="ARBA" id="ARBA00007594"/>
    </source>
</evidence>
<gene>
    <name evidence="6" type="ORF">L202_00319</name>
</gene>
<evidence type="ECO:0000256" key="2">
    <source>
        <dbReference type="ARBA" id="ARBA00022980"/>
    </source>
</evidence>
<dbReference type="PANTHER" id="PTHR15892:SF2">
    <property type="entry name" value="LARGE RIBOSOMAL SUBUNIT PROTEIN UL30M"/>
    <property type="match status" value="1"/>
</dbReference>
<dbReference type="AlphaFoldDB" id="A0A1E3I6V8"/>
<evidence type="ECO:0000256" key="3">
    <source>
        <dbReference type="ARBA" id="ARBA00023274"/>
    </source>
</evidence>
<keyword evidence="7" id="KW-1185">Reference proteome</keyword>
<comment type="similarity">
    <text evidence="1">Belongs to the universal ribosomal protein uL30 family.</text>
</comment>
<dbReference type="STRING" id="1295533.A0A1E3I6V8"/>
<dbReference type="SUPFAM" id="SSF55129">
    <property type="entry name" value="Ribosomal protein L30p/L7e"/>
    <property type="match status" value="1"/>
</dbReference>
<keyword evidence="3" id="KW-0687">Ribonucleoprotein</keyword>
<accession>A0A1E3I6V8</accession>
<dbReference type="InterPro" id="IPR036919">
    <property type="entry name" value="Ribo_uL30_ferredoxin-like_sf"/>
</dbReference>
<dbReference type="Pfam" id="PF00327">
    <property type="entry name" value="Ribosomal_L30"/>
    <property type="match status" value="1"/>
</dbReference>
<reference evidence="6 7" key="1">
    <citation type="submission" date="2016-06" db="EMBL/GenBank/DDBJ databases">
        <title>Evolution of pathogenesis and genome organization in the Tremellales.</title>
        <authorList>
            <person name="Cuomo C."/>
            <person name="Litvintseva A."/>
            <person name="Heitman J."/>
            <person name="Chen Y."/>
            <person name="Sun S."/>
            <person name="Springer D."/>
            <person name="Dromer F."/>
            <person name="Young S."/>
            <person name="Zeng Q."/>
            <person name="Chapman S."/>
            <person name="Gujja S."/>
            <person name="Saif S."/>
            <person name="Birren B."/>
        </authorList>
    </citation>
    <scope>NUCLEOTIDE SEQUENCE [LARGE SCALE GENOMIC DNA]</scope>
    <source>
        <strain evidence="6 7">CBS 6039</strain>
    </source>
</reference>
<dbReference type="OrthoDB" id="509901at2759"/>
<keyword evidence="2 6" id="KW-0689">Ribosomal protein</keyword>
<dbReference type="GeneID" id="30151628"/>
<organism evidence="6 7">
    <name type="scientific">Cryptococcus amylolentus CBS 6039</name>
    <dbReference type="NCBI Taxonomy" id="1295533"/>
    <lineage>
        <taxon>Eukaryota</taxon>
        <taxon>Fungi</taxon>
        <taxon>Dikarya</taxon>
        <taxon>Basidiomycota</taxon>
        <taxon>Agaricomycotina</taxon>
        <taxon>Tremellomycetes</taxon>
        <taxon>Tremellales</taxon>
        <taxon>Cryptococcaceae</taxon>
        <taxon>Cryptococcus</taxon>
    </lineage>
</organism>
<evidence type="ECO:0000259" key="5">
    <source>
        <dbReference type="Pfam" id="PF00327"/>
    </source>
</evidence>
<sequence>MFSRRIPSALRAYSTSAAPEASSQATHHLITLVRSPIALPERYKRTLTALGLKRLRQSVVHPFSPVVAGRILKVKELVQVLNVTEEEGRALSQRRRAEGSGVEVTGRAFGGGKGSVEVDI</sequence>
<dbReference type="EMBL" id="AWGJ01000001">
    <property type="protein sequence ID" value="ODN84350.1"/>
    <property type="molecule type" value="Genomic_DNA"/>
</dbReference>
<feature type="domain" description="Large ribosomal subunit protein uL30-like ferredoxin-like fold" evidence="5">
    <location>
        <begin position="29"/>
        <end position="78"/>
    </location>
</feature>